<feature type="transmembrane region" description="Helical" evidence="7">
    <location>
        <begin position="60"/>
        <end position="76"/>
    </location>
</feature>
<feature type="transmembrane region" description="Helical" evidence="7">
    <location>
        <begin position="36"/>
        <end position="54"/>
    </location>
</feature>
<name>A0ABY5TJA1_9GAMM</name>
<keyword evidence="3" id="KW-1003">Cell membrane</keyword>
<feature type="transmembrane region" description="Helical" evidence="7">
    <location>
        <begin position="141"/>
        <end position="161"/>
    </location>
</feature>
<keyword evidence="9" id="KW-1185">Reference proteome</keyword>
<accession>A0ABY5TJA1</accession>
<reference evidence="8" key="1">
    <citation type="submission" date="2022-08" db="EMBL/GenBank/DDBJ databases">
        <title>Catabolic pathway analysis in culturable SAR92 clade bacteria reveals their overlooked roles in DMSP degradation in coastal seas.</title>
        <authorList>
            <person name="He X."/>
            <person name="Zhang X."/>
            <person name="Zhang Y."/>
        </authorList>
    </citation>
    <scope>NUCLEOTIDE SEQUENCE</scope>
    <source>
        <strain evidence="8">H455</strain>
    </source>
</reference>
<dbReference type="EMBL" id="CP103416">
    <property type="protein sequence ID" value="UVW33937.1"/>
    <property type="molecule type" value="Genomic_DNA"/>
</dbReference>
<feature type="transmembrane region" description="Helical" evidence="7">
    <location>
        <begin position="116"/>
        <end position="134"/>
    </location>
</feature>
<dbReference type="InterPro" id="IPR006214">
    <property type="entry name" value="Bax_inhibitor_1-related"/>
</dbReference>
<evidence type="ECO:0000313" key="8">
    <source>
        <dbReference type="EMBL" id="UVW33937.1"/>
    </source>
</evidence>
<dbReference type="CDD" id="cd10433">
    <property type="entry name" value="YccA_like"/>
    <property type="match status" value="1"/>
</dbReference>
<evidence type="ECO:0000256" key="5">
    <source>
        <dbReference type="ARBA" id="ARBA00022989"/>
    </source>
</evidence>
<feature type="transmembrane region" description="Helical" evidence="7">
    <location>
        <begin position="167"/>
        <end position="188"/>
    </location>
</feature>
<evidence type="ECO:0000313" key="9">
    <source>
        <dbReference type="Proteomes" id="UP001059934"/>
    </source>
</evidence>
<keyword evidence="4 7" id="KW-0812">Transmembrane</keyword>
<keyword evidence="5 7" id="KW-1133">Transmembrane helix</keyword>
<evidence type="ECO:0000256" key="7">
    <source>
        <dbReference type="RuleBase" id="RU004379"/>
    </source>
</evidence>
<keyword evidence="6 7" id="KW-0472">Membrane</keyword>
<dbReference type="Proteomes" id="UP001059934">
    <property type="component" value="Chromosome"/>
</dbReference>
<proteinExistence type="inferred from homology"/>
<dbReference type="PANTHER" id="PTHR23291:SF115">
    <property type="entry name" value="MODULATOR OF FTSH PROTEASE YCCA"/>
    <property type="match status" value="1"/>
</dbReference>
<protein>
    <submittedName>
        <fullName evidence="8">Bax inhibitor-1/YccA family protein</fullName>
    </submittedName>
</protein>
<feature type="transmembrane region" description="Helical" evidence="7">
    <location>
        <begin position="88"/>
        <end position="110"/>
    </location>
</feature>
<comment type="similarity">
    <text evidence="2 7">Belongs to the BI1 family.</text>
</comment>
<evidence type="ECO:0000256" key="6">
    <source>
        <dbReference type="ARBA" id="ARBA00023136"/>
    </source>
</evidence>
<gene>
    <name evidence="8" type="ORF">NYF23_07765</name>
</gene>
<dbReference type="Pfam" id="PF01027">
    <property type="entry name" value="Bax1-I"/>
    <property type="match status" value="1"/>
</dbReference>
<organism evidence="8 9">
    <name type="scientific">SAR92 clade bacterium H455</name>
    <dbReference type="NCBI Taxonomy" id="2974818"/>
    <lineage>
        <taxon>Bacteria</taxon>
        <taxon>Pseudomonadati</taxon>
        <taxon>Pseudomonadota</taxon>
        <taxon>Gammaproteobacteria</taxon>
        <taxon>Cellvibrionales</taxon>
        <taxon>Porticoccaceae</taxon>
        <taxon>SAR92 clade</taxon>
    </lineage>
</organism>
<sequence>METDKYSAKSISGNRESGIQSTALDPAVVKVLRSTYMLLGVTLAFSAIMAGVAMAINAPYFGLWTLLPYFICLWMTEKNKNNSMGIVWVFALTGWMGFTLGPIVNMYLAVRGAEPIMLALGSTALVFFASSAYVMTTRKNLNFMTGFLMTGMLVAFVAAIANIFLQIPALALTVSAAFALISTGMIMWQTSAIIHGGERNYISATVTLFVMIYNLFLSLLHLFGLGSDD</sequence>
<dbReference type="PANTHER" id="PTHR23291">
    <property type="entry name" value="BAX INHIBITOR-RELATED"/>
    <property type="match status" value="1"/>
</dbReference>
<evidence type="ECO:0000256" key="2">
    <source>
        <dbReference type="ARBA" id="ARBA00010350"/>
    </source>
</evidence>
<evidence type="ECO:0000256" key="4">
    <source>
        <dbReference type="ARBA" id="ARBA00022692"/>
    </source>
</evidence>
<evidence type="ECO:0000256" key="3">
    <source>
        <dbReference type="ARBA" id="ARBA00022475"/>
    </source>
</evidence>
<evidence type="ECO:0000256" key="1">
    <source>
        <dbReference type="ARBA" id="ARBA00004651"/>
    </source>
</evidence>
<feature type="transmembrane region" description="Helical" evidence="7">
    <location>
        <begin position="200"/>
        <end position="223"/>
    </location>
</feature>
<comment type="subcellular location">
    <subcellularLocation>
        <location evidence="1">Cell membrane</location>
        <topology evidence="1">Multi-pass membrane protein</topology>
    </subcellularLocation>
</comment>